<dbReference type="AlphaFoldDB" id="Q13HM3"/>
<dbReference type="KEGG" id="bxe:Bxe_C0515"/>
<dbReference type="GO" id="GO:0004300">
    <property type="term" value="F:enoyl-CoA hydratase activity"/>
    <property type="evidence" value="ECO:0007669"/>
    <property type="project" value="UniProtKB-EC"/>
</dbReference>
<dbReference type="InterPro" id="IPR014748">
    <property type="entry name" value="Enoyl-CoA_hydra_C"/>
</dbReference>
<organism evidence="2 3">
    <name type="scientific">Paraburkholderia xenovorans (strain LB400)</name>
    <dbReference type="NCBI Taxonomy" id="266265"/>
    <lineage>
        <taxon>Bacteria</taxon>
        <taxon>Pseudomonadati</taxon>
        <taxon>Pseudomonadota</taxon>
        <taxon>Betaproteobacteria</taxon>
        <taxon>Burkholderiales</taxon>
        <taxon>Burkholderiaceae</taxon>
        <taxon>Paraburkholderia</taxon>
    </lineage>
</organism>
<dbReference type="Gene3D" id="1.10.12.10">
    <property type="entry name" value="Lyase 2-enoyl-coa Hydratase, Chain A, domain 2"/>
    <property type="match status" value="1"/>
</dbReference>
<dbReference type="EC" id="4.2.1.17" evidence="2"/>
<dbReference type="PANTHER" id="PTHR43459:SF3">
    <property type="entry name" value="ENOYL-COA HYDRATASE ECHA15 (ENOYL HYDRASE) (UNSATURATED ACYL-COA HYDRATASE) (CROTONASE)-RELATED"/>
    <property type="match status" value="1"/>
</dbReference>
<dbReference type="STRING" id="266265.Bxe_C0515"/>
<comment type="similarity">
    <text evidence="1">Belongs to the enoyl-CoA hydratase/isomerase family.</text>
</comment>
<evidence type="ECO:0000313" key="2">
    <source>
        <dbReference type="EMBL" id="ABE36416.1"/>
    </source>
</evidence>
<dbReference type="Gene3D" id="3.90.226.10">
    <property type="entry name" value="2-enoyl-CoA Hydratase, Chain A, domain 1"/>
    <property type="match status" value="1"/>
</dbReference>
<reference evidence="2 3" key="1">
    <citation type="journal article" date="2006" name="Proc. Natl. Acad. Sci. U.S.A.">
        <title>Burkholderia xenovorans LB400 harbors a multi-replicon, 9.73-Mbp genome shaped for versatility.</title>
        <authorList>
            <person name="Chain P.S."/>
            <person name="Denef V.J."/>
            <person name="Konstantinidis K.T."/>
            <person name="Vergez L.M."/>
            <person name="Agullo L."/>
            <person name="Reyes V.L."/>
            <person name="Hauser L."/>
            <person name="Cordova M."/>
            <person name="Gomez L."/>
            <person name="Gonzalez M."/>
            <person name="Land M."/>
            <person name="Lao V."/>
            <person name="Larimer F."/>
            <person name="LiPuma J.J."/>
            <person name="Mahenthiralingam E."/>
            <person name="Malfatti S.A."/>
            <person name="Marx C.J."/>
            <person name="Parnell J.J."/>
            <person name="Ramette A."/>
            <person name="Richardson P."/>
            <person name="Seeger M."/>
            <person name="Smith D."/>
            <person name="Spilker T."/>
            <person name="Sul W.J."/>
            <person name="Tsoi T.V."/>
            <person name="Ulrich L.E."/>
            <person name="Zhulin I.B."/>
            <person name="Tiedje J.M."/>
        </authorList>
    </citation>
    <scope>NUCLEOTIDE SEQUENCE [LARGE SCALE GENOMIC DNA]</scope>
    <source>
        <strain evidence="2 3">LB400</strain>
    </source>
</reference>
<dbReference type="Pfam" id="PF00378">
    <property type="entry name" value="ECH_1"/>
    <property type="match status" value="1"/>
</dbReference>
<keyword evidence="2" id="KW-0456">Lyase</keyword>
<dbReference type="InterPro" id="IPR001753">
    <property type="entry name" value="Enoyl-CoA_hydra/iso"/>
</dbReference>
<dbReference type="PATRIC" id="fig|266265.5.peg.8274"/>
<dbReference type="RefSeq" id="WP_011493672.1">
    <property type="nucleotide sequence ID" value="NC_007953.1"/>
</dbReference>
<dbReference type="eggNOG" id="COG1024">
    <property type="taxonomic scope" value="Bacteria"/>
</dbReference>
<proteinExistence type="inferred from homology"/>
<name>Q13HM3_PARXL</name>
<accession>Q13HM3</accession>
<keyword evidence="3" id="KW-1185">Reference proteome</keyword>
<gene>
    <name evidence="2" type="ORF">Bxe_C0515</name>
</gene>
<evidence type="ECO:0000313" key="3">
    <source>
        <dbReference type="Proteomes" id="UP000001817"/>
    </source>
</evidence>
<dbReference type="CDD" id="cd06558">
    <property type="entry name" value="crotonase-like"/>
    <property type="match status" value="1"/>
</dbReference>
<evidence type="ECO:0000256" key="1">
    <source>
        <dbReference type="ARBA" id="ARBA00005254"/>
    </source>
</evidence>
<sequence>MKSNKQYSSLGISESNGVLRCVLAPGHRLNLIDAATHEELEEFFADLVHREDVRVVVLTGAGNVFSSGGDLRSVANDEYHKGLPGGATTRAGLRMIRNLVSVPQPVIAALNGDCCGLAASIALHCDIIVAHERARIGDPHVSVGAVAGDGGAVVWPLQVSLSRAKEYLMLGELIPAREAERIGLINHVYDDATYDAAVERLATRLASGAMYAIRWTKAAINKVLIERVNMVLDTSLALEGLSFTTQDYKEGMSAFLEKRQPMFKGR</sequence>
<dbReference type="SUPFAM" id="SSF52096">
    <property type="entry name" value="ClpP/crotonase"/>
    <property type="match status" value="1"/>
</dbReference>
<dbReference type="KEGG" id="bxb:DR64_7931"/>
<protein>
    <submittedName>
        <fullName evidence="2">Enoyl-CoA hydratase</fullName>
        <ecNumber evidence="2">4.2.1.17</ecNumber>
    </submittedName>
</protein>
<dbReference type="InterPro" id="IPR029045">
    <property type="entry name" value="ClpP/crotonase-like_dom_sf"/>
</dbReference>
<dbReference type="EMBL" id="CP000272">
    <property type="protein sequence ID" value="ABE36416.1"/>
    <property type="molecule type" value="Genomic_DNA"/>
</dbReference>
<dbReference type="PANTHER" id="PTHR43459">
    <property type="entry name" value="ENOYL-COA HYDRATASE"/>
    <property type="match status" value="1"/>
</dbReference>
<dbReference type="Proteomes" id="UP000001817">
    <property type="component" value="Chromosome 3"/>
</dbReference>
<dbReference type="OrthoDB" id="9777711at2"/>